<dbReference type="Pfam" id="PF06580">
    <property type="entry name" value="His_kinase"/>
    <property type="match status" value="1"/>
</dbReference>
<dbReference type="PANTHER" id="PTHR34220:SF7">
    <property type="entry name" value="SENSOR HISTIDINE KINASE YPDA"/>
    <property type="match status" value="1"/>
</dbReference>
<dbReference type="RefSeq" id="WP_256162399.1">
    <property type="nucleotide sequence ID" value="NZ_BAABYW010000003.1"/>
</dbReference>
<evidence type="ECO:0000259" key="4">
    <source>
        <dbReference type="PROSITE" id="PS50109"/>
    </source>
</evidence>
<feature type="domain" description="Histidine kinase" evidence="4">
    <location>
        <begin position="483"/>
        <end position="589"/>
    </location>
</feature>
<protein>
    <submittedName>
        <fullName evidence="5">Sensor histidine kinase</fullName>
    </submittedName>
</protein>
<gene>
    <name evidence="5" type="ORF">K040078D81_61390</name>
</gene>
<dbReference type="PANTHER" id="PTHR34220">
    <property type="entry name" value="SENSOR HISTIDINE KINASE YPDA"/>
    <property type="match status" value="1"/>
</dbReference>
<evidence type="ECO:0000313" key="5">
    <source>
        <dbReference type="EMBL" id="GAA6412022.1"/>
    </source>
</evidence>
<dbReference type="PROSITE" id="PS50109">
    <property type="entry name" value="HIS_KIN"/>
    <property type="match status" value="1"/>
</dbReference>
<accession>A0ABQ0BKP2</accession>
<evidence type="ECO:0000313" key="6">
    <source>
        <dbReference type="Proteomes" id="UP001600943"/>
    </source>
</evidence>
<sequence length="599" mass="69203">MKHFNLFNNIKIQKQLFSTLLIIISVPILTTGIILVVNAKHNITKSYTEQVSTENARVKAVLFDLTTNLYNISENFILNPQLDTLLSEEYENNSDIRKAFDQYKAITQTLSQQTSIYKMIIYHNNPTIGDYPNFSYCSTKIRTTEWYQKIKDQSVLWNSSEYIEHGSVYHHLTLYRKIPLPLKNDFAVLSITVSRNYLKNRLDNNYIPSIISVNSEPVFYSNIPLECSDKMPVKIKYSEGYCQNTSKVMIDDTAGIGTLSTLQPYRSDNYIYILSYSKAAVATPRRLAFTYSMILLLAFFIPSVLLYCYTCYFSARVSLLRSAMHQASLDDYNIINSFRGHDELSETFDDLLVMIKKIQYKEAYIYKALIREQELINKQQQMELKILTSQINPHFLYNTLESIRMKAFNNKDNDVATGIKLLGRYLHYALESLGKTDTTLSEELYYVELYLNIQKIRFNNRVNYKITLEPCLNAEQYHILPFLLQPIIENSVLHGLEGIAGNGMINILIFTEKNQLNIQIKDNGEGMQPEELQSLRKNIVKKDFSKTKSIGLYNINQRIILYYGPQYGITIDSKKGKGTVIELRLPLDRLISKGGNHIC</sequence>
<dbReference type="GO" id="GO:0016301">
    <property type="term" value="F:kinase activity"/>
    <property type="evidence" value="ECO:0007669"/>
    <property type="project" value="UniProtKB-KW"/>
</dbReference>
<dbReference type="InterPro" id="IPR005467">
    <property type="entry name" value="His_kinase_dom"/>
</dbReference>
<feature type="transmembrane region" description="Helical" evidence="3">
    <location>
        <begin position="294"/>
        <end position="315"/>
    </location>
</feature>
<keyword evidence="3" id="KW-0812">Transmembrane</keyword>
<dbReference type="Gene3D" id="3.30.565.10">
    <property type="entry name" value="Histidine kinase-like ATPase, C-terminal domain"/>
    <property type="match status" value="1"/>
</dbReference>
<comment type="caution">
    <text evidence="5">The sequence shown here is derived from an EMBL/GenBank/DDBJ whole genome shotgun (WGS) entry which is preliminary data.</text>
</comment>
<dbReference type="Pfam" id="PF02518">
    <property type="entry name" value="HATPase_c"/>
    <property type="match status" value="1"/>
</dbReference>
<feature type="transmembrane region" description="Helical" evidence="3">
    <location>
        <begin position="16"/>
        <end position="37"/>
    </location>
</feature>
<keyword evidence="6" id="KW-1185">Reference proteome</keyword>
<keyword evidence="1 5" id="KW-0808">Transferase</keyword>
<name>A0ABQ0BKP2_9FIRM</name>
<keyword evidence="3" id="KW-1133">Transmembrane helix</keyword>
<reference evidence="5 6" key="1">
    <citation type="submission" date="2024-04" db="EMBL/GenBank/DDBJ databases">
        <title>Defined microbial consortia suppress multidrug-resistant proinflammatory Enterobacteriaceae via ecological control.</title>
        <authorList>
            <person name="Furuichi M."/>
            <person name="Kawaguchi T."/>
            <person name="Pust M."/>
            <person name="Yasuma K."/>
            <person name="Plichta D."/>
            <person name="Hasegawa N."/>
            <person name="Ohya T."/>
            <person name="Bhattarai S."/>
            <person name="Sasajima S."/>
            <person name="Aoto Y."/>
            <person name="Tuganbaev T."/>
            <person name="Yaginuma M."/>
            <person name="Ueda M."/>
            <person name="Okahashi N."/>
            <person name="Amafuji K."/>
            <person name="Kiridooshi Y."/>
            <person name="Sugita K."/>
            <person name="Strazar M."/>
            <person name="Skelly A."/>
            <person name="Suda W."/>
            <person name="Hattori M."/>
            <person name="Nakamoto N."/>
            <person name="Caballero S."/>
            <person name="Norman J."/>
            <person name="Olle B."/>
            <person name="Tanoue T."/>
            <person name="Arita M."/>
            <person name="Bucci V."/>
            <person name="Atarashi K."/>
            <person name="Xavier R."/>
            <person name="Honda K."/>
        </authorList>
    </citation>
    <scope>NUCLEOTIDE SEQUENCE [LARGE SCALE GENOMIC DNA]</scope>
    <source>
        <strain evidence="6">k04-0078-D8-1</strain>
    </source>
</reference>
<dbReference type="SUPFAM" id="SSF55874">
    <property type="entry name" value="ATPase domain of HSP90 chaperone/DNA topoisomerase II/histidine kinase"/>
    <property type="match status" value="1"/>
</dbReference>
<dbReference type="InterPro" id="IPR050640">
    <property type="entry name" value="Bact_2-comp_sensor_kinase"/>
</dbReference>
<dbReference type="InterPro" id="IPR010559">
    <property type="entry name" value="Sig_transdc_His_kin_internal"/>
</dbReference>
<keyword evidence="1 5" id="KW-0418">Kinase</keyword>
<keyword evidence="3" id="KW-0472">Membrane</keyword>
<dbReference type="InterPro" id="IPR003594">
    <property type="entry name" value="HATPase_dom"/>
</dbReference>
<dbReference type="Proteomes" id="UP001600943">
    <property type="component" value="Unassembled WGS sequence"/>
</dbReference>
<proteinExistence type="predicted"/>
<keyword evidence="2" id="KW-0902">Two-component regulatory system</keyword>
<dbReference type="EMBL" id="BAABYW010000003">
    <property type="protein sequence ID" value="GAA6412022.1"/>
    <property type="molecule type" value="Genomic_DNA"/>
</dbReference>
<dbReference type="InterPro" id="IPR036890">
    <property type="entry name" value="HATPase_C_sf"/>
</dbReference>
<evidence type="ECO:0000256" key="2">
    <source>
        <dbReference type="ARBA" id="ARBA00023012"/>
    </source>
</evidence>
<organism evidence="5 6">
    <name type="scientific">Blautia hominis</name>
    <dbReference type="NCBI Taxonomy" id="2025493"/>
    <lineage>
        <taxon>Bacteria</taxon>
        <taxon>Bacillati</taxon>
        <taxon>Bacillota</taxon>
        <taxon>Clostridia</taxon>
        <taxon>Lachnospirales</taxon>
        <taxon>Lachnospiraceae</taxon>
        <taxon>Blautia</taxon>
    </lineage>
</organism>
<evidence type="ECO:0000256" key="1">
    <source>
        <dbReference type="ARBA" id="ARBA00022777"/>
    </source>
</evidence>
<evidence type="ECO:0000256" key="3">
    <source>
        <dbReference type="SAM" id="Phobius"/>
    </source>
</evidence>